<sequence length="256" mass="28771">MTINKKPLGIKNYGHIPHLPGSRMGPGDHHCHEGQARIATQKARDKNDDIFVQEKLDGSNVGVARIGDTIYPLGRAGYLASTSPFEQHHHFAIWAYANADRFLQVLQDGQRLVGEWLALAHGTKYKLQHEPFVAFDIMTGAERVPFDQFMSQIQSLFVVPHLLSRGTPFSIEQAIATLGDFGFHGALEKPEGAVWRVERNVPTGKKGEKIRKVDFLVKYVRPDKQDGKYLASVSHQPEIWLWKPDSKASYITDTGF</sequence>
<dbReference type="AlphaFoldDB" id="A0A3B0WE32"/>
<dbReference type="SUPFAM" id="SSF56091">
    <property type="entry name" value="DNA ligase/mRNA capping enzyme, catalytic domain"/>
    <property type="match status" value="1"/>
</dbReference>
<dbReference type="InterPro" id="IPR021122">
    <property type="entry name" value="RNA_ligase_dom_REL/Rnl2"/>
</dbReference>
<proteinExistence type="predicted"/>
<dbReference type="EMBL" id="UOEU01000968">
    <property type="protein sequence ID" value="VAW42836.1"/>
    <property type="molecule type" value="Genomic_DNA"/>
</dbReference>
<reference evidence="2" key="1">
    <citation type="submission" date="2018-06" db="EMBL/GenBank/DDBJ databases">
        <authorList>
            <person name="Zhirakovskaya E."/>
        </authorList>
    </citation>
    <scope>NUCLEOTIDE SEQUENCE</scope>
</reference>
<feature type="domain" description="RNA ligase" evidence="1">
    <location>
        <begin position="49"/>
        <end position="212"/>
    </location>
</feature>
<name>A0A3B0WE32_9ZZZZ</name>
<accession>A0A3B0WE32</accession>
<dbReference type="Pfam" id="PF09414">
    <property type="entry name" value="RNA_ligase"/>
    <property type="match status" value="1"/>
</dbReference>
<protein>
    <recommendedName>
        <fullName evidence="1">RNA ligase domain-containing protein</fullName>
    </recommendedName>
</protein>
<organism evidence="2">
    <name type="scientific">hydrothermal vent metagenome</name>
    <dbReference type="NCBI Taxonomy" id="652676"/>
    <lineage>
        <taxon>unclassified sequences</taxon>
        <taxon>metagenomes</taxon>
        <taxon>ecological metagenomes</taxon>
    </lineage>
</organism>
<evidence type="ECO:0000313" key="2">
    <source>
        <dbReference type="EMBL" id="VAW42836.1"/>
    </source>
</evidence>
<gene>
    <name evidence="2" type="ORF">MNBD_CHLOROFLEXI01-4555</name>
</gene>
<dbReference type="Gene3D" id="3.30.470.30">
    <property type="entry name" value="DNA ligase/mRNA capping enzyme"/>
    <property type="match status" value="1"/>
</dbReference>
<evidence type="ECO:0000259" key="1">
    <source>
        <dbReference type="Pfam" id="PF09414"/>
    </source>
</evidence>